<evidence type="ECO:0000259" key="1">
    <source>
        <dbReference type="Pfam" id="PF13966"/>
    </source>
</evidence>
<comment type="caution">
    <text evidence="2">The sequence shown here is derived from an EMBL/GenBank/DDBJ whole genome shotgun (WGS) entry which is preliminary data.</text>
</comment>
<protein>
    <recommendedName>
        <fullName evidence="1">Reverse transcriptase zinc-binding domain-containing protein</fullName>
    </recommendedName>
</protein>
<evidence type="ECO:0000313" key="2">
    <source>
        <dbReference type="EMBL" id="RVW15520.1"/>
    </source>
</evidence>
<dbReference type="AlphaFoldDB" id="A0A438BY51"/>
<reference evidence="2 3" key="1">
    <citation type="journal article" date="2018" name="PLoS Genet.">
        <title>Population sequencing reveals clonal diversity and ancestral inbreeding in the grapevine cultivar Chardonnay.</title>
        <authorList>
            <person name="Roach M.J."/>
            <person name="Johnson D.L."/>
            <person name="Bohlmann J."/>
            <person name="van Vuuren H.J."/>
            <person name="Jones S.J."/>
            <person name="Pretorius I.S."/>
            <person name="Schmidt S.A."/>
            <person name="Borneman A.R."/>
        </authorList>
    </citation>
    <scope>NUCLEOTIDE SEQUENCE [LARGE SCALE GENOMIC DNA]</scope>
    <source>
        <strain evidence="3">cv. Chardonnay</strain>
        <tissue evidence="2">Leaf</tissue>
    </source>
</reference>
<gene>
    <name evidence="2" type="ORF">CK203_077780</name>
</gene>
<dbReference type="Proteomes" id="UP000288805">
    <property type="component" value="Unassembled WGS sequence"/>
</dbReference>
<dbReference type="Pfam" id="PF13966">
    <property type="entry name" value="zf-RVT"/>
    <property type="match status" value="1"/>
</dbReference>
<feature type="domain" description="Reverse transcriptase zinc-binding" evidence="1">
    <location>
        <begin position="103"/>
        <end position="168"/>
    </location>
</feature>
<evidence type="ECO:0000313" key="3">
    <source>
        <dbReference type="Proteomes" id="UP000288805"/>
    </source>
</evidence>
<sequence length="204" mass="23172">MALRTLSLVSAVRCDGVPHRSSNSLPHLSISKPSWVVRTEVVWYSIGVTLKFMGSCTTYDELKLIKAATRQNVPQIDWQSTSHMMHEVFGLVDGPRDSPLFPSGSIWRASVPPKVIFFAWEASWRKVLTLDQLQRRGHFLANRCFLCLSEVEMVDHLLLHCAKTRVLWNLLFSLVGVAWILSCSVKETLLRWHGAFVGKVRKKA</sequence>
<organism evidence="2 3">
    <name type="scientific">Vitis vinifera</name>
    <name type="common">Grape</name>
    <dbReference type="NCBI Taxonomy" id="29760"/>
    <lineage>
        <taxon>Eukaryota</taxon>
        <taxon>Viridiplantae</taxon>
        <taxon>Streptophyta</taxon>
        <taxon>Embryophyta</taxon>
        <taxon>Tracheophyta</taxon>
        <taxon>Spermatophyta</taxon>
        <taxon>Magnoliopsida</taxon>
        <taxon>eudicotyledons</taxon>
        <taxon>Gunneridae</taxon>
        <taxon>Pentapetalae</taxon>
        <taxon>rosids</taxon>
        <taxon>Vitales</taxon>
        <taxon>Vitaceae</taxon>
        <taxon>Viteae</taxon>
        <taxon>Vitis</taxon>
    </lineage>
</organism>
<accession>A0A438BY51</accession>
<name>A0A438BY51_VITVI</name>
<proteinExistence type="predicted"/>
<dbReference type="InterPro" id="IPR026960">
    <property type="entry name" value="RVT-Znf"/>
</dbReference>
<dbReference type="EMBL" id="QGNW01002598">
    <property type="protein sequence ID" value="RVW15520.1"/>
    <property type="molecule type" value="Genomic_DNA"/>
</dbReference>